<keyword evidence="3" id="KW-0862">Zinc</keyword>
<evidence type="ECO:0000256" key="1">
    <source>
        <dbReference type="ARBA" id="ARBA00004123"/>
    </source>
</evidence>
<reference evidence="8 9" key="1">
    <citation type="submission" date="2024-02" db="EMBL/GenBank/DDBJ databases">
        <title>De novo assembly and annotation of 12 fungi associated with fruit tree decline syndrome in Ontario, Canada.</title>
        <authorList>
            <person name="Sulman M."/>
            <person name="Ellouze W."/>
            <person name="Ilyukhin E."/>
        </authorList>
    </citation>
    <scope>NUCLEOTIDE SEQUENCE [LARGE SCALE GENOMIC DNA]</scope>
    <source>
        <strain evidence="8 9">M42-189</strain>
    </source>
</reference>
<comment type="caution">
    <text evidence="8">The sequence shown here is derived from an EMBL/GenBank/DDBJ whole genome shotgun (WGS) entry which is preliminary data.</text>
</comment>
<proteinExistence type="predicted"/>
<comment type="subcellular location">
    <subcellularLocation>
        <location evidence="1">Nucleus</location>
    </subcellularLocation>
</comment>
<evidence type="ECO:0000313" key="9">
    <source>
        <dbReference type="Proteomes" id="UP001521785"/>
    </source>
</evidence>
<keyword evidence="7" id="KW-0539">Nucleus</keyword>
<evidence type="ECO:0000256" key="5">
    <source>
        <dbReference type="ARBA" id="ARBA00023125"/>
    </source>
</evidence>
<organism evidence="8 9">
    <name type="scientific">Paraconiothyrium brasiliense</name>
    <dbReference type="NCBI Taxonomy" id="300254"/>
    <lineage>
        <taxon>Eukaryota</taxon>
        <taxon>Fungi</taxon>
        <taxon>Dikarya</taxon>
        <taxon>Ascomycota</taxon>
        <taxon>Pezizomycotina</taxon>
        <taxon>Dothideomycetes</taxon>
        <taxon>Pleosporomycetidae</taxon>
        <taxon>Pleosporales</taxon>
        <taxon>Massarineae</taxon>
        <taxon>Didymosphaeriaceae</taxon>
        <taxon>Paraconiothyrium</taxon>
    </lineage>
</organism>
<dbReference type="EMBL" id="JAKJXO020000003">
    <property type="protein sequence ID" value="KAL1608470.1"/>
    <property type="molecule type" value="Genomic_DNA"/>
</dbReference>
<evidence type="ECO:0000256" key="2">
    <source>
        <dbReference type="ARBA" id="ARBA00022723"/>
    </source>
</evidence>
<keyword evidence="5" id="KW-0238">DNA-binding</keyword>
<keyword evidence="9" id="KW-1185">Reference proteome</keyword>
<evidence type="ECO:0000256" key="7">
    <source>
        <dbReference type="ARBA" id="ARBA00023242"/>
    </source>
</evidence>
<dbReference type="InterPro" id="IPR052202">
    <property type="entry name" value="Yeast_MetPath_Reg"/>
</dbReference>
<evidence type="ECO:0000313" key="8">
    <source>
        <dbReference type="EMBL" id="KAL1608470.1"/>
    </source>
</evidence>
<dbReference type="Proteomes" id="UP001521785">
    <property type="component" value="Unassembled WGS sequence"/>
</dbReference>
<evidence type="ECO:0000256" key="3">
    <source>
        <dbReference type="ARBA" id="ARBA00022833"/>
    </source>
</evidence>
<sequence length="302" mass="34094">MHTKWPILDRMVYEKVYERQYDQASLPVVERCTLHLIYAISGRFLQLTKQQGVDVDPEAHFAAAIEQMDYIMERHNTLTVQFLALLAIYGQRSPYGADHDINVELPSSDVAFRDLTSTHSSADHGPCQSNIIPFIHDIRLRKLQSKIQRTVFRVDLDQNSYSPEDKACEDAEVEAIRHQLDIVIRAIMEPKPSRNLGRDLDMLIEPATSKFGTPNQADPLLGAVKDVFMEVDEDVPGGGQGWRLFTEMVQSDIQVPELMAGERSKAAATTNNNFLTSYWSNLEQGGPGDQGAWDHEIFAGYD</sequence>
<accession>A0ABR3RVL9</accession>
<dbReference type="PANTHER" id="PTHR47782">
    <property type="entry name" value="ZN(II)2CYS6 TRANSCRIPTION FACTOR (EUROFUNG)-RELATED"/>
    <property type="match status" value="1"/>
</dbReference>
<name>A0ABR3RVL9_9PLEO</name>
<keyword evidence="6" id="KW-0804">Transcription</keyword>
<dbReference type="CDD" id="cd12148">
    <property type="entry name" value="fungal_TF_MHR"/>
    <property type="match status" value="1"/>
</dbReference>
<evidence type="ECO:0000256" key="6">
    <source>
        <dbReference type="ARBA" id="ARBA00023163"/>
    </source>
</evidence>
<keyword evidence="4" id="KW-0805">Transcription regulation</keyword>
<evidence type="ECO:0000256" key="4">
    <source>
        <dbReference type="ARBA" id="ARBA00023015"/>
    </source>
</evidence>
<gene>
    <name evidence="8" type="ORF">SLS60_003412</name>
</gene>
<protein>
    <submittedName>
        <fullName evidence="8">Uncharacterized protein</fullName>
    </submittedName>
</protein>
<keyword evidence="2" id="KW-0479">Metal-binding</keyword>
<dbReference type="PANTHER" id="PTHR47782:SF12">
    <property type="entry name" value="ZN(II)2CYS6 TRANSCRIPTION FACTOR (EUROFUNG)"/>
    <property type="match status" value="1"/>
</dbReference>